<keyword evidence="3" id="KW-0964">Secreted</keyword>
<dbReference type="KEGG" id="ble:BleG1_3720"/>
<evidence type="ECO:0000256" key="6">
    <source>
        <dbReference type="ARBA" id="ARBA00022801"/>
    </source>
</evidence>
<dbReference type="InterPro" id="IPR000209">
    <property type="entry name" value="Peptidase_S8/S53_dom"/>
</dbReference>
<evidence type="ECO:0000256" key="4">
    <source>
        <dbReference type="ARBA" id="ARBA00022670"/>
    </source>
</evidence>
<feature type="active site" description="Charge relay system" evidence="8 9">
    <location>
        <position position="152"/>
    </location>
</feature>
<evidence type="ECO:0000256" key="3">
    <source>
        <dbReference type="ARBA" id="ARBA00022525"/>
    </source>
</evidence>
<evidence type="ECO:0000256" key="7">
    <source>
        <dbReference type="ARBA" id="ARBA00022825"/>
    </source>
</evidence>
<dbReference type="RefSeq" id="WP_038484069.1">
    <property type="nucleotide sequence ID" value="NZ_CP003923.1"/>
</dbReference>
<dbReference type="InterPro" id="IPR015500">
    <property type="entry name" value="Peptidase_S8_subtilisin-rel"/>
</dbReference>
<dbReference type="STRING" id="1246626.BleG1_3720"/>
<dbReference type="PROSITE" id="PS51892">
    <property type="entry name" value="SUBTILASE"/>
    <property type="match status" value="1"/>
</dbReference>
<keyword evidence="14" id="KW-1185">Reference proteome</keyword>
<comment type="similarity">
    <text evidence="1 9 10">Belongs to the peptidase S8 family.</text>
</comment>
<evidence type="ECO:0000256" key="8">
    <source>
        <dbReference type="PIRSR" id="PIRSR615500-1"/>
    </source>
</evidence>
<organism evidence="13 14">
    <name type="scientific">Shouchella lehensis G1</name>
    <dbReference type="NCBI Taxonomy" id="1246626"/>
    <lineage>
        <taxon>Bacteria</taxon>
        <taxon>Bacillati</taxon>
        <taxon>Bacillota</taxon>
        <taxon>Bacilli</taxon>
        <taxon>Bacillales</taxon>
        <taxon>Bacillaceae</taxon>
        <taxon>Shouchella</taxon>
    </lineage>
</organism>
<dbReference type="PROSITE" id="PS00137">
    <property type="entry name" value="SUBTILASE_HIS"/>
    <property type="match status" value="1"/>
</dbReference>
<dbReference type="SUPFAM" id="SSF52025">
    <property type="entry name" value="PA domain"/>
    <property type="match status" value="1"/>
</dbReference>
<dbReference type="Gene3D" id="3.50.30.30">
    <property type="match status" value="1"/>
</dbReference>
<dbReference type="PROSITE" id="PS00136">
    <property type="entry name" value="SUBTILASE_ASP"/>
    <property type="match status" value="1"/>
</dbReference>
<dbReference type="Pfam" id="PF00082">
    <property type="entry name" value="Peptidase_S8"/>
    <property type="match status" value="1"/>
</dbReference>
<dbReference type="SUPFAM" id="SSF52743">
    <property type="entry name" value="Subtilisin-like"/>
    <property type="match status" value="1"/>
</dbReference>
<gene>
    <name evidence="13" type="ORF">BleG1_3720</name>
</gene>
<dbReference type="PRINTS" id="PR00723">
    <property type="entry name" value="SUBTILISIN"/>
</dbReference>
<sequence length="757" mass="82127">MTKRGTVYRLLLGILSVLILLQGMSMAMGVNGVALAAENQQPTIDSSKRVVIVSASGDVNRAVDVVENRISSAMIRNIYENVYGGFSLEIAEKDIERLKQLSVIARVDDVAHYQPSLEGSIPFIGAGDRLMDKQDGKERLLTGKGVKVGVIDTGVDYKHPDLEANYRGGYDIVDQDDDPMETKKSQGEPTLHGTHVAGIIAANGRIKGVAPEAEIYAYRALGPGGQGTTEHILEAIERAFKDDVDVINLSLGNTVNGPDWPTSLALDRVVEKGIVAVTSNGNSGPSMWSVGSPGTSTKAISVGASLPPVEVPVINVNGLKDELTLTPILGAKSWQLKASFELVDVGHGLLTDYKGKDVKDKLVLMKRGRSNFAEKLALASKAGAKGVLIYNNLEGAFAGAVTEPIPITGATLSKTEGEALRSLLKQRKHKVKVDTQYKVKQDLMAPFSSRGPVTETWEIKPDLVAPGVAIQSTVPKGYLDLNGTSMASPHVAGAAALLIEQHPDWSPEQVKSALLNSTKRLQDEQGKEYLPFEQGAGRLQVDKAIQTRTLISPATLSFGELEKGEGVVEKEVTISIENISKSTKEYTIDPPIGEVDGISWEFEEKVTVKGQSKKAFTLQATIDQHAIQKGLHTGYITVRDKDEDIHLPYMLFIEEPNYPRVMAFQMAHSDKANGYYYEYYLPGGAEESSVHLFDPDTLEFVATIIENQDQGRGMVNGEIDNLQVAPGRYKALIYAKNEGKTDILEAMIHIGEEWIGP</sequence>
<dbReference type="InterPro" id="IPR003137">
    <property type="entry name" value="PA_domain"/>
</dbReference>
<keyword evidence="7 9" id="KW-0720">Serine protease</keyword>
<keyword evidence="5" id="KW-0732">Signal</keyword>
<dbReference type="AlphaFoldDB" id="A0A060M1F8"/>
<reference evidence="13 14" key="1">
    <citation type="journal article" date="2014" name="Gene">
        <title>A comparative genomic analysis of the alkalitolerant soil bacterium Bacillus lehensis G1.</title>
        <authorList>
            <person name="Noor Y.M."/>
            <person name="Samsulrizal N.H."/>
            <person name="Jema'on N.A."/>
            <person name="Low K.O."/>
            <person name="Ramli A.N."/>
            <person name="Alias N.I."/>
            <person name="Damis S.I."/>
            <person name="Fuzi S.F."/>
            <person name="Isa M.N."/>
            <person name="Murad A.M."/>
            <person name="Raih M.F."/>
            <person name="Bakar F.D."/>
            <person name="Najimudin N."/>
            <person name="Mahadi N.M."/>
            <person name="Illias R.M."/>
        </authorList>
    </citation>
    <scope>NUCLEOTIDE SEQUENCE [LARGE SCALE GENOMIC DNA]</scope>
    <source>
        <strain evidence="13 14">G1</strain>
    </source>
</reference>
<accession>A0A060M1F8</accession>
<name>A0A060M1F8_9BACI</name>
<evidence type="ECO:0000256" key="9">
    <source>
        <dbReference type="PROSITE-ProRule" id="PRU01240"/>
    </source>
</evidence>
<evidence type="ECO:0000313" key="13">
    <source>
        <dbReference type="EMBL" id="AIC96267.1"/>
    </source>
</evidence>
<protein>
    <submittedName>
        <fullName evidence="13">Minor extracellular protease</fullName>
    </submittedName>
</protein>
<evidence type="ECO:0000259" key="11">
    <source>
        <dbReference type="Pfam" id="PF00082"/>
    </source>
</evidence>
<dbReference type="InterPro" id="IPR023827">
    <property type="entry name" value="Peptidase_S8_Asp-AS"/>
</dbReference>
<feature type="active site" description="Charge relay system" evidence="8 9">
    <location>
        <position position="485"/>
    </location>
</feature>
<dbReference type="CDD" id="cd02133">
    <property type="entry name" value="PA_C5a_like"/>
    <property type="match status" value="1"/>
</dbReference>
<dbReference type="Pfam" id="PF02225">
    <property type="entry name" value="PA"/>
    <property type="match status" value="1"/>
</dbReference>
<feature type="active site" description="Charge relay system" evidence="8 9">
    <location>
        <position position="192"/>
    </location>
</feature>
<dbReference type="PATRIC" id="fig|1246626.3.peg.3714"/>
<evidence type="ECO:0000256" key="5">
    <source>
        <dbReference type="ARBA" id="ARBA00022729"/>
    </source>
</evidence>
<feature type="domain" description="PA" evidence="12">
    <location>
        <begin position="350"/>
        <end position="420"/>
    </location>
</feature>
<dbReference type="PANTHER" id="PTHR43806:SF65">
    <property type="entry name" value="SERINE PROTEASE APRX"/>
    <property type="match status" value="1"/>
</dbReference>
<dbReference type="InterPro" id="IPR046450">
    <property type="entry name" value="PA_dom_sf"/>
</dbReference>
<evidence type="ECO:0000256" key="10">
    <source>
        <dbReference type="RuleBase" id="RU003355"/>
    </source>
</evidence>
<keyword evidence="2" id="KW-0134">Cell wall</keyword>
<evidence type="ECO:0000313" key="14">
    <source>
        <dbReference type="Proteomes" id="UP000027142"/>
    </source>
</evidence>
<feature type="domain" description="Peptidase S8/S53" evidence="11">
    <location>
        <begin position="143"/>
        <end position="537"/>
    </location>
</feature>
<dbReference type="Proteomes" id="UP000027142">
    <property type="component" value="Chromosome"/>
</dbReference>
<keyword evidence="4 9" id="KW-0645">Protease</keyword>
<dbReference type="PANTHER" id="PTHR43806">
    <property type="entry name" value="PEPTIDASE S8"/>
    <property type="match status" value="1"/>
</dbReference>
<evidence type="ECO:0000256" key="2">
    <source>
        <dbReference type="ARBA" id="ARBA00022512"/>
    </source>
</evidence>
<dbReference type="Gene3D" id="3.40.50.200">
    <property type="entry name" value="Peptidase S8/S53 domain"/>
    <property type="match status" value="1"/>
</dbReference>
<dbReference type="InterPro" id="IPR023828">
    <property type="entry name" value="Peptidase_S8_Ser-AS"/>
</dbReference>
<dbReference type="PROSITE" id="PS00138">
    <property type="entry name" value="SUBTILASE_SER"/>
    <property type="match status" value="1"/>
</dbReference>
<dbReference type="eggNOG" id="COG1404">
    <property type="taxonomic scope" value="Bacteria"/>
</dbReference>
<keyword evidence="6 9" id="KW-0378">Hydrolase</keyword>
<dbReference type="GO" id="GO:0004252">
    <property type="term" value="F:serine-type endopeptidase activity"/>
    <property type="evidence" value="ECO:0007669"/>
    <property type="project" value="UniProtKB-UniRule"/>
</dbReference>
<dbReference type="InterPro" id="IPR036852">
    <property type="entry name" value="Peptidase_S8/S53_dom_sf"/>
</dbReference>
<evidence type="ECO:0000259" key="12">
    <source>
        <dbReference type="Pfam" id="PF02225"/>
    </source>
</evidence>
<dbReference type="GO" id="GO:0006508">
    <property type="term" value="P:proteolysis"/>
    <property type="evidence" value="ECO:0007669"/>
    <property type="project" value="UniProtKB-KW"/>
</dbReference>
<dbReference type="InterPro" id="IPR022398">
    <property type="entry name" value="Peptidase_S8_His-AS"/>
</dbReference>
<proteinExistence type="inferred from homology"/>
<dbReference type="InterPro" id="IPR034213">
    <property type="entry name" value="S8_Vpr-like"/>
</dbReference>
<evidence type="ECO:0000256" key="1">
    <source>
        <dbReference type="ARBA" id="ARBA00011073"/>
    </source>
</evidence>
<dbReference type="HOGENOM" id="CLU_004945_1_0_9"/>
<dbReference type="EMBL" id="CP003923">
    <property type="protein sequence ID" value="AIC96267.1"/>
    <property type="molecule type" value="Genomic_DNA"/>
</dbReference>
<dbReference type="CDD" id="cd07474">
    <property type="entry name" value="Peptidases_S8_subtilisin_Vpr-like"/>
    <property type="match status" value="1"/>
</dbReference>
<dbReference type="InterPro" id="IPR050131">
    <property type="entry name" value="Peptidase_S8_subtilisin-like"/>
</dbReference>